<feature type="region of interest" description="Disordered" evidence="1">
    <location>
        <begin position="167"/>
        <end position="193"/>
    </location>
</feature>
<reference evidence="3" key="1">
    <citation type="journal article" date="2019" name="Int. J. Syst. Evol. Microbiol.">
        <title>The Global Catalogue of Microorganisms (GCM) 10K type strain sequencing project: providing services to taxonomists for standard genome sequencing and annotation.</title>
        <authorList>
            <consortium name="The Broad Institute Genomics Platform"/>
            <consortium name="The Broad Institute Genome Sequencing Center for Infectious Disease"/>
            <person name="Wu L."/>
            <person name="Ma J."/>
        </authorList>
    </citation>
    <scope>NUCLEOTIDE SEQUENCE [LARGE SCALE GENOMIC DNA]</scope>
    <source>
        <strain evidence="3">JCM 16259</strain>
    </source>
</reference>
<evidence type="ECO:0000256" key="1">
    <source>
        <dbReference type="SAM" id="MobiDB-lite"/>
    </source>
</evidence>
<evidence type="ECO:0000313" key="3">
    <source>
        <dbReference type="Proteomes" id="UP001500730"/>
    </source>
</evidence>
<dbReference type="Proteomes" id="UP001500730">
    <property type="component" value="Unassembled WGS sequence"/>
</dbReference>
<evidence type="ECO:0000313" key="2">
    <source>
        <dbReference type="EMBL" id="GAA2503096.1"/>
    </source>
</evidence>
<dbReference type="RefSeq" id="WP_344257488.1">
    <property type="nucleotide sequence ID" value="NZ_BAAARE010000043.1"/>
</dbReference>
<protein>
    <submittedName>
        <fullName evidence="2">Uncharacterized protein</fullName>
    </submittedName>
</protein>
<proteinExistence type="predicted"/>
<sequence length="193" mass="19579">MVTAMARPSTRALSVDAAVSGVLADAMGRARVHSVFRRVIALGTPAGQLLSLCGRDADDAPWSLRADVDDWTGWEVPTGAVADVDSDAIVLPGGARITLAGARLWHAVPAPVTADRAELTARADELAAAIRDLGVAGGAVPGPAPDPFAAAVAERVRTGLAGIMTGELAGRGEDVESAAAPPAGSRPRTHPSR</sequence>
<comment type="caution">
    <text evidence="2">The sequence shown here is derived from an EMBL/GenBank/DDBJ whole genome shotgun (WGS) entry which is preliminary data.</text>
</comment>
<gene>
    <name evidence="2" type="ORF">GCM10009858_46450</name>
</gene>
<dbReference type="EMBL" id="BAAARE010000043">
    <property type="protein sequence ID" value="GAA2503096.1"/>
    <property type="molecule type" value="Genomic_DNA"/>
</dbReference>
<name>A0ABP5ZUK7_9MICO</name>
<keyword evidence="3" id="KW-1185">Reference proteome</keyword>
<organism evidence="2 3">
    <name type="scientific">Terrabacter carboxydivorans</name>
    <dbReference type="NCBI Taxonomy" id="619730"/>
    <lineage>
        <taxon>Bacteria</taxon>
        <taxon>Bacillati</taxon>
        <taxon>Actinomycetota</taxon>
        <taxon>Actinomycetes</taxon>
        <taxon>Micrococcales</taxon>
        <taxon>Intrasporangiaceae</taxon>
        <taxon>Terrabacter</taxon>
    </lineage>
</organism>
<accession>A0ABP5ZUK7</accession>